<evidence type="ECO:0000256" key="1">
    <source>
        <dbReference type="SAM" id="MobiDB-lite"/>
    </source>
</evidence>
<sequence length="202" mass="21806">MLAVLVIVMAAFIVPVVLLPLPFSSPRHPLLVSLPSLSLPFSSPAIVVPSSSPCHPSLSPFWPSSSPYHPLAILIPSCPVAVVILSSPSSSFLSLLSPSSPRRHCPDHPRHPHHRSRSSSTCRPHRPLTIFDVIGDGIRERAFDEPKVVGDRQTLPPRHLIPSSSLHHKCVAASLELCSVSWLSARRACGGRHCTDCGLTIC</sequence>
<reference evidence="2 3" key="1">
    <citation type="submission" date="2019-02" db="EMBL/GenBank/DDBJ databases">
        <title>Genome sequencing of the rare red list fungi Bondarzewia mesenterica.</title>
        <authorList>
            <person name="Buettner E."/>
            <person name="Kellner H."/>
        </authorList>
    </citation>
    <scope>NUCLEOTIDE SEQUENCE [LARGE SCALE GENOMIC DNA]</scope>
    <source>
        <strain evidence="2 3">DSM 108281</strain>
    </source>
</reference>
<protein>
    <submittedName>
        <fullName evidence="2">Uncharacterized protein</fullName>
    </submittedName>
</protein>
<evidence type="ECO:0000313" key="2">
    <source>
        <dbReference type="EMBL" id="THH07429.1"/>
    </source>
</evidence>
<dbReference type="AlphaFoldDB" id="A0A4S4L7I7"/>
<gene>
    <name evidence="2" type="ORF">EW146_g9323</name>
</gene>
<keyword evidence="3" id="KW-1185">Reference proteome</keyword>
<accession>A0A4S4L7I7</accession>
<organism evidence="2 3">
    <name type="scientific">Bondarzewia mesenterica</name>
    <dbReference type="NCBI Taxonomy" id="1095465"/>
    <lineage>
        <taxon>Eukaryota</taxon>
        <taxon>Fungi</taxon>
        <taxon>Dikarya</taxon>
        <taxon>Basidiomycota</taxon>
        <taxon>Agaricomycotina</taxon>
        <taxon>Agaricomycetes</taxon>
        <taxon>Russulales</taxon>
        <taxon>Bondarzewiaceae</taxon>
        <taxon>Bondarzewia</taxon>
    </lineage>
</organism>
<comment type="caution">
    <text evidence="2">The sequence shown here is derived from an EMBL/GenBank/DDBJ whole genome shotgun (WGS) entry which is preliminary data.</text>
</comment>
<evidence type="ECO:0000313" key="3">
    <source>
        <dbReference type="Proteomes" id="UP000310158"/>
    </source>
</evidence>
<proteinExistence type="predicted"/>
<feature type="region of interest" description="Disordered" evidence="1">
    <location>
        <begin position="103"/>
        <end position="123"/>
    </location>
</feature>
<dbReference type="Proteomes" id="UP000310158">
    <property type="component" value="Unassembled WGS sequence"/>
</dbReference>
<dbReference type="EMBL" id="SGPL01000779">
    <property type="protein sequence ID" value="THH07429.1"/>
    <property type="molecule type" value="Genomic_DNA"/>
</dbReference>
<name>A0A4S4L7I7_9AGAM</name>